<dbReference type="Pfam" id="PF03980">
    <property type="entry name" value="Nnf1"/>
    <property type="match status" value="1"/>
</dbReference>
<protein>
    <submittedName>
        <fullName evidence="10">Polyamine modulated factor 1</fullName>
    </submittedName>
</protein>
<keyword evidence="8" id="KW-0131">Cell cycle</keyword>
<reference evidence="10" key="2">
    <citation type="submission" date="2025-09" db="UniProtKB">
        <authorList>
            <consortium name="Ensembl"/>
        </authorList>
    </citation>
    <scope>IDENTIFICATION</scope>
</reference>
<evidence type="ECO:0000256" key="6">
    <source>
        <dbReference type="ARBA" id="ARBA00022838"/>
    </source>
</evidence>
<keyword evidence="4" id="KW-0132">Cell division</keyword>
<evidence type="ECO:0000256" key="1">
    <source>
        <dbReference type="ARBA" id="ARBA00004123"/>
    </source>
</evidence>
<dbReference type="InterPro" id="IPR007128">
    <property type="entry name" value="PMF1/Nnf1"/>
</dbReference>
<evidence type="ECO:0000256" key="7">
    <source>
        <dbReference type="ARBA" id="ARBA00023242"/>
    </source>
</evidence>
<evidence type="ECO:0000256" key="9">
    <source>
        <dbReference type="ARBA" id="ARBA00023328"/>
    </source>
</evidence>
<organism evidence="10 11">
    <name type="scientific">Anser brachyrhynchus</name>
    <name type="common">Pink-footed goose</name>
    <dbReference type="NCBI Taxonomy" id="132585"/>
    <lineage>
        <taxon>Eukaryota</taxon>
        <taxon>Metazoa</taxon>
        <taxon>Chordata</taxon>
        <taxon>Craniata</taxon>
        <taxon>Vertebrata</taxon>
        <taxon>Euteleostomi</taxon>
        <taxon>Archelosauria</taxon>
        <taxon>Archosauria</taxon>
        <taxon>Dinosauria</taxon>
        <taxon>Saurischia</taxon>
        <taxon>Theropoda</taxon>
        <taxon>Coelurosauria</taxon>
        <taxon>Aves</taxon>
        <taxon>Neognathae</taxon>
        <taxon>Galloanserae</taxon>
        <taxon>Anseriformes</taxon>
        <taxon>Anatidae</taxon>
        <taxon>Anserinae</taxon>
        <taxon>Anser</taxon>
    </lineage>
</organism>
<dbReference type="GO" id="GO:0007059">
    <property type="term" value="P:chromosome segregation"/>
    <property type="evidence" value="ECO:0007669"/>
    <property type="project" value="Ensembl"/>
</dbReference>
<dbReference type="GO" id="GO:0043522">
    <property type="term" value="F:leucine zipper domain binding"/>
    <property type="evidence" value="ECO:0007669"/>
    <property type="project" value="Ensembl"/>
</dbReference>
<dbReference type="PANTHER" id="PTHR15459">
    <property type="entry name" value="POLYAMINE-MODULATED FACTOR 1"/>
    <property type="match status" value="1"/>
</dbReference>
<accession>A0A8B9BN33</accession>
<keyword evidence="11" id="KW-1185">Reference proteome</keyword>
<dbReference type="GO" id="GO:0003713">
    <property type="term" value="F:transcription coactivator activity"/>
    <property type="evidence" value="ECO:0007669"/>
    <property type="project" value="Ensembl"/>
</dbReference>
<keyword evidence="6" id="KW-0995">Kinetochore</keyword>
<evidence type="ECO:0000256" key="8">
    <source>
        <dbReference type="ARBA" id="ARBA00023306"/>
    </source>
</evidence>
<dbReference type="PANTHER" id="PTHR15459:SF3">
    <property type="entry name" value="POLYAMINE-MODULATED FACTOR 1"/>
    <property type="match status" value="1"/>
</dbReference>
<evidence type="ECO:0000313" key="11">
    <source>
        <dbReference type="Proteomes" id="UP000694426"/>
    </source>
</evidence>
<name>A0A8B9BN33_9AVES</name>
<sequence>MAAAAAEAGSGGAEGSAAGGDGGAGGLGRGRLFAAVVDAFMEKLVAAGSYQRFANCYHRFYRLQPEMTRSIYDQFISQLQASIKEEIQEVKREGNLEELFNSLDKIVEEAKDQEEPAWRPSGIPEEDIRSAVVPYLLKHKSYLQKVLKEKEEENRKLAESVLAGRDQIAKLQQLIDTRRQAWQAISKEQRELIMTFKEPQ</sequence>
<evidence type="ECO:0000256" key="5">
    <source>
        <dbReference type="ARBA" id="ARBA00022776"/>
    </source>
</evidence>
<evidence type="ECO:0000313" key="10">
    <source>
        <dbReference type="Ensembl" id="ENSABRP00000006899.1"/>
    </source>
</evidence>
<dbReference type="AlphaFoldDB" id="A0A8B9BN33"/>
<keyword evidence="9" id="KW-0137">Centromere</keyword>
<keyword evidence="5" id="KW-0498">Mitosis</keyword>
<keyword evidence="7" id="KW-0539">Nucleus</keyword>
<dbReference type="GO" id="GO:0051301">
    <property type="term" value="P:cell division"/>
    <property type="evidence" value="ECO:0007669"/>
    <property type="project" value="UniProtKB-KW"/>
</dbReference>
<evidence type="ECO:0000256" key="3">
    <source>
        <dbReference type="ARBA" id="ARBA00022454"/>
    </source>
</evidence>
<comment type="subcellular location">
    <subcellularLocation>
        <location evidence="2">Chromosome</location>
        <location evidence="2">Centromere</location>
        <location evidence="2">Kinetochore</location>
    </subcellularLocation>
    <subcellularLocation>
        <location evidence="1">Nucleus</location>
    </subcellularLocation>
</comment>
<evidence type="ECO:0000256" key="2">
    <source>
        <dbReference type="ARBA" id="ARBA00004629"/>
    </source>
</evidence>
<reference evidence="10" key="1">
    <citation type="submission" date="2025-08" db="UniProtKB">
        <authorList>
            <consortium name="Ensembl"/>
        </authorList>
    </citation>
    <scope>IDENTIFICATION</scope>
</reference>
<dbReference type="GeneTree" id="ENSGT00940000162656"/>
<evidence type="ECO:0000256" key="4">
    <source>
        <dbReference type="ARBA" id="ARBA00022618"/>
    </source>
</evidence>
<dbReference type="GO" id="GO:0005654">
    <property type="term" value="C:nucleoplasm"/>
    <property type="evidence" value="ECO:0007669"/>
    <property type="project" value="Ensembl"/>
</dbReference>
<dbReference type="Ensembl" id="ENSABRT00000009949.1">
    <property type="protein sequence ID" value="ENSABRP00000006899.1"/>
    <property type="gene ID" value="ENSABRG00000006352.1"/>
</dbReference>
<keyword evidence="3" id="KW-0158">Chromosome</keyword>
<proteinExistence type="predicted"/>
<dbReference type="GO" id="GO:0000444">
    <property type="term" value="C:MIS12/MIND type complex"/>
    <property type="evidence" value="ECO:0007669"/>
    <property type="project" value="Ensembl"/>
</dbReference>
<dbReference type="Proteomes" id="UP000694426">
    <property type="component" value="Unplaced"/>
</dbReference>
<dbReference type="GO" id="GO:0005794">
    <property type="term" value="C:Golgi apparatus"/>
    <property type="evidence" value="ECO:0007669"/>
    <property type="project" value="Ensembl"/>
</dbReference>
<gene>
    <name evidence="10" type="primary">PMF1</name>
</gene>